<sequence length="61" mass="6666">MTGEQWAVERQNGVERFSLWADGSIVSEHTDCTVQLTPTELRALATAATATANTLEQQEDS</sequence>
<dbReference type="Proteomes" id="UP000709437">
    <property type="component" value="Unassembled WGS sequence"/>
</dbReference>
<evidence type="ECO:0000313" key="2">
    <source>
        <dbReference type="Proteomes" id="UP000709437"/>
    </source>
</evidence>
<gene>
    <name evidence="1" type="ORF">KK103_11850</name>
</gene>
<evidence type="ECO:0000313" key="1">
    <source>
        <dbReference type="EMBL" id="MBT1542458.1"/>
    </source>
</evidence>
<dbReference type="EMBL" id="JAHEWX010000015">
    <property type="protein sequence ID" value="MBT1542458.1"/>
    <property type="molecule type" value="Genomic_DNA"/>
</dbReference>
<accession>A0A9Q2W5W6</accession>
<organism evidence="1 2">
    <name type="scientific">Curtobacterium flaccumfaciens pv. flaccumfaciens</name>
    <dbReference type="NCBI Taxonomy" id="138532"/>
    <lineage>
        <taxon>Bacteria</taxon>
        <taxon>Bacillati</taxon>
        <taxon>Actinomycetota</taxon>
        <taxon>Actinomycetes</taxon>
        <taxon>Micrococcales</taxon>
        <taxon>Microbacteriaceae</taxon>
        <taxon>Curtobacterium</taxon>
    </lineage>
</organism>
<comment type="caution">
    <text evidence="1">The sequence shown here is derived from an EMBL/GenBank/DDBJ whole genome shotgun (WGS) entry which is preliminary data.</text>
</comment>
<dbReference type="AlphaFoldDB" id="A0A9Q2W5W6"/>
<reference evidence="1" key="1">
    <citation type="submission" date="2021-05" db="EMBL/GenBank/DDBJ databases">
        <title>Whole genome sequence of Curtobacterium flaccumfaciens pv. flaccumfaciens strain CFBP 3417.</title>
        <authorList>
            <person name="Osdaghi E."/>
            <person name="Taghouti G."/>
            <person name="Portier P."/>
            <person name="Fazliarab A."/>
            <person name="Taghavi S.M."/>
            <person name="Briand M."/>
            <person name="Le-Saux M."/>
            <person name="Jacques M.-A."/>
        </authorList>
    </citation>
    <scope>NUCLEOTIDE SEQUENCE</scope>
    <source>
        <strain evidence="1">CFBP 3417</strain>
    </source>
</reference>
<name>A0A9Q2W5W6_9MICO</name>
<dbReference type="RefSeq" id="WP_214563252.1">
    <property type="nucleotide sequence ID" value="NZ_JAHEWX010000015.1"/>
</dbReference>
<proteinExistence type="predicted"/>
<protein>
    <submittedName>
        <fullName evidence="1">Uncharacterized protein</fullName>
    </submittedName>
</protein>